<dbReference type="PANTHER" id="PTHR33332">
    <property type="entry name" value="REVERSE TRANSCRIPTASE DOMAIN-CONTAINING PROTEIN"/>
    <property type="match status" value="1"/>
</dbReference>
<dbReference type="Ensembl" id="ENSNFUT00015052235.1">
    <property type="protein sequence ID" value="ENSNFUP00015050085.1"/>
    <property type="gene ID" value="ENSNFUG00015023547.1"/>
</dbReference>
<dbReference type="GeneTree" id="ENSGT01150000286909"/>
<keyword evidence="3" id="KW-1185">Reference proteome</keyword>
<accession>A0A8C6PWD8</accession>
<feature type="domain" description="Reverse transcriptase" evidence="1">
    <location>
        <begin position="1"/>
        <end position="131"/>
    </location>
</feature>
<dbReference type="Pfam" id="PF00078">
    <property type="entry name" value="RVT_1"/>
    <property type="match status" value="1"/>
</dbReference>
<dbReference type="Proteomes" id="UP000694548">
    <property type="component" value="Chromosome sgr15"/>
</dbReference>
<proteinExistence type="predicted"/>
<name>A0A8C6PWD8_NOTFU</name>
<evidence type="ECO:0000259" key="1">
    <source>
        <dbReference type="PROSITE" id="PS50878"/>
    </source>
</evidence>
<evidence type="ECO:0000313" key="3">
    <source>
        <dbReference type="Proteomes" id="UP000694548"/>
    </source>
</evidence>
<dbReference type="InterPro" id="IPR000477">
    <property type="entry name" value="RT_dom"/>
</dbReference>
<reference evidence="2" key="1">
    <citation type="submission" date="2014-08" db="EMBL/GenBank/DDBJ databases">
        <authorList>
            <person name="Senf B."/>
            <person name="Petzold A."/>
            <person name="Downie B.R."/>
            <person name="Koch P."/>
            <person name="Platzer M."/>
        </authorList>
    </citation>
    <scope>NUCLEOTIDE SEQUENCE [LARGE SCALE GENOMIC DNA]</scope>
    <source>
        <strain evidence="2">GRZ</strain>
    </source>
</reference>
<sequence length="366" mass="41253">MCVRMGSYSSEYSDLPWGVPQGSILGPLLFSIYILPFGDICRELGVHVHLYADDCQLYLPLNTSGGLSISILTNCLTEIMTWTSGNFRSLNDQKTEAILFAPSRHSDSSLTDCGSFNGQLSASVTNLGVKLDSALSFDTHINGVISSSFFHLRRLSKIKSFLSRHDLETVVHAFIAVRLDYCNSVLFGVSKRSIARLQMVQNAAARFLEGRRKYDHIPPVLAALHWLPVDVRIRFKILLLVFKTLNGLAPPYLVSLLQPHTPARSLRSENLMLLSVPRTRLKTRGDRAFAVAAPKLWNELPLSIRASTSVAVFKARLETYFYDRSFNLSNQFLLFYLKRSVHSLCFLSVSCDTMFLFLDIMFYVFT</sequence>
<dbReference type="PROSITE" id="PS50878">
    <property type="entry name" value="RT_POL"/>
    <property type="match status" value="1"/>
</dbReference>
<reference evidence="2" key="2">
    <citation type="submission" date="2025-08" db="UniProtKB">
        <authorList>
            <consortium name="Ensembl"/>
        </authorList>
    </citation>
    <scope>IDENTIFICATION</scope>
</reference>
<dbReference type="AlphaFoldDB" id="A0A8C6PWD8"/>
<evidence type="ECO:0000313" key="2">
    <source>
        <dbReference type="Ensembl" id="ENSNFUP00015050085.1"/>
    </source>
</evidence>
<organism evidence="2 3">
    <name type="scientific">Nothobranchius furzeri</name>
    <name type="common">Turquoise killifish</name>
    <dbReference type="NCBI Taxonomy" id="105023"/>
    <lineage>
        <taxon>Eukaryota</taxon>
        <taxon>Metazoa</taxon>
        <taxon>Chordata</taxon>
        <taxon>Craniata</taxon>
        <taxon>Vertebrata</taxon>
        <taxon>Euteleostomi</taxon>
        <taxon>Actinopterygii</taxon>
        <taxon>Neopterygii</taxon>
        <taxon>Teleostei</taxon>
        <taxon>Neoteleostei</taxon>
        <taxon>Acanthomorphata</taxon>
        <taxon>Ovalentaria</taxon>
        <taxon>Atherinomorphae</taxon>
        <taxon>Cyprinodontiformes</taxon>
        <taxon>Nothobranchiidae</taxon>
        <taxon>Nothobranchius</taxon>
    </lineage>
</organism>
<protein>
    <recommendedName>
        <fullName evidence="1">Reverse transcriptase domain-containing protein</fullName>
    </recommendedName>
</protein>
<reference evidence="2" key="3">
    <citation type="submission" date="2025-09" db="UniProtKB">
        <authorList>
            <consortium name="Ensembl"/>
        </authorList>
    </citation>
    <scope>IDENTIFICATION</scope>
</reference>